<feature type="domain" description="Neurotransmitter-gated ion-channel ligand-binding" evidence="2">
    <location>
        <begin position="50"/>
        <end position="235"/>
    </location>
</feature>
<dbReference type="Proteomes" id="UP000054843">
    <property type="component" value="Unassembled WGS sequence"/>
</dbReference>
<evidence type="ECO:0000313" key="4">
    <source>
        <dbReference type="Proteomes" id="UP000054843"/>
    </source>
</evidence>
<feature type="chain" id="PRO_5006882799" evidence="1">
    <location>
        <begin position="26"/>
        <end position="256"/>
    </location>
</feature>
<dbReference type="InterPro" id="IPR036734">
    <property type="entry name" value="Neur_chan_lig-bd_sf"/>
</dbReference>
<feature type="non-terminal residue" evidence="3">
    <location>
        <position position="1"/>
    </location>
</feature>
<proteinExistence type="predicted"/>
<organism evidence="3 4">
    <name type="scientific">Trichinella papuae</name>
    <dbReference type="NCBI Taxonomy" id="268474"/>
    <lineage>
        <taxon>Eukaryota</taxon>
        <taxon>Metazoa</taxon>
        <taxon>Ecdysozoa</taxon>
        <taxon>Nematoda</taxon>
        <taxon>Enoplea</taxon>
        <taxon>Dorylaimia</taxon>
        <taxon>Trichinellida</taxon>
        <taxon>Trichinellidae</taxon>
        <taxon>Trichinella</taxon>
    </lineage>
</organism>
<gene>
    <name evidence="3" type="primary">GABRR3</name>
    <name evidence="3" type="ORF">T10_2579</name>
</gene>
<evidence type="ECO:0000256" key="1">
    <source>
        <dbReference type="SAM" id="SignalP"/>
    </source>
</evidence>
<accession>A0A0V1MS41</accession>
<dbReference type="EMBL" id="JYDO01000052">
    <property type="protein sequence ID" value="KRZ74325.1"/>
    <property type="molecule type" value="Genomic_DNA"/>
</dbReference>
<dbReference type="InterPro" id="IPR006202">
    <property type="entry name" value="Neur_chan_lig-bd"/>
</dbReference>
<dbReference type="Pfam" id="PF02931">
    <property type="entry name" value="Neur_chan_LBD"/>
    <property type="match status" value="1"/>
</dbReference>
<feature type="signal peptide" evidence="1">
    <location>
        <begin position="1"/>
        <end position="25"/>
    </location>
</feature>
<dbReference type="GO" id="GO:0005230">
    <property type="term" value="F:extracellular ligand-gated monoatomic ion channel activity"/>
    <property type="evidence" value="ECO:0007669"/>
    <property type="project" value="InterPro"/>
</dbReference>
<sequence length="256" mass="29444">LNMYISSKMQLSIISQALLLLYVSAAMHDKEKQSFAEQTLEDRVGGLNTLNELLVDYNYHIRPSVEKNLPLQINVSIHVLNVEWKADKLTLLYSLCQSWHDDRLIFKGYKEIRFPYMKIIWMPDLYSPMETSKSILNSGYVSVTPNGEVRLRQRILTEQPCLLTVQKVVEDDGKLNCTWTAKSYQHNADELQLYLENVVTLNDDLQGRAIAYSSEGFHDTVNTSTGQHYKIEVTYEIDTGITKAVLENALKQLTYK</sequence>
<keyword evidence="4" id="KW-1185">Reference proteome</keyword>
<dbReference type="Gene3D" id="2.70.170.10">
    <property type="entry name" value="Neurotransmitter-gated ion-channel ligand-binding domain"/>
    <property type="match status" value="1"/>
</dbReference>
<name>A0A0V1MS41_9BILA</name>
<keyword evidence="3" id="KW-0675">Receptor</keyword>
<comment type="caution">
    <text evidence="3">The sequence shown here is derived from an EMBL/GenBank/DDBJ whole genome shotgun (WGS) entry which is preliminary data.</text>
</comment>
<reference evidence="3 4" key="1">
    <citation type="submission" date="2015-01" db="EMBL/GenBank/DDBJ databases">
        <title>Evolution of Trichinella species and genotypes.</title>
        <authorList>
            <person name="Korhonen P.K."/>
            <person name="Edoardo P."/>
            <person name="Giuseppe L.R."/>
            <person name="Gasser R.B."/>
        </authorList>
    </citation>
    <scope>NUCLEOTIDE SEQUENCE [LARGE SCALE GENOMIC DNA]</scope>
    <source>
        <strain evidence="3">ISS1980</strain>
    </source>
</reference>
<dbReference type="SUPFAM" id="SSF63712">
    <property type="entry name" value="Nicotinic receptor ligand binding domain-like"/>
    <property type="match status" value="1"/>
</dbReference>
<evidence type="ECO:0000259" key="2">
    <source>
        <dbReference type="Pfam" id="PF02931"/>
    </source>
</evidence>
<protein>
    <submittedName>
        <fullName evidence="3">Gamma-aminobutyric acid receptor subunit rho-3</fullName>
    </submittedName>
</protein>
<dbReference type="GO" id="GO:0016020">
    <property type="term" value="C:membrane"/>
    <property type="evidence" value="ECO:0007669"/>
    <property type="project" value="InterPro"/>
</dbReference>
<keyword evidence="1" id="KW-0732">Signal</keyword>
<dbReference type="AlphaFoldDB" id="A0A0V1MS41"/>
<evidence type="ECO:0000313" key="3">
    <source>
        <dbReference type="EMBL" id="KRZ74325.1"/>
    </source>
</evidence>